<dbReference type="GO" id="GO:0005506">
    <property type="term" value="F:iron ion binding"/>
    <property type="evidence" value="ECO:0007669"/>
    <property type="project" value="InterPro"/>
</dbReference>
<keyword evidence="2" id="KW-0479">Metal-binding</keyword>
<protein>
    <recommendedName>
        <fullName evidence="6">Cytochrome P450</fullName>
    </recommendedName>
</protein>
<evidence type="ECO:0008006" key="6">
    <source>
        <dbReference type="Google" id="ProtNLM"/>
    </source>
</evidence>
<dbReference type="PANTHER" id="PTHR24305:SF166">
    <property type="entry name" value="CYTOCHROME P450 12A4, MITOCHONDRIAL-RELATED"/>
    <property type="match status" value="1"/>
</dbReference>
<name>A0A1V2H910_9PROT</name>
<dbReference type="Pfam" id="PF00067">
    <property type="entry name" value="p450"/>
    <property type="match status" value="1"/>
</dbReference>
<comment type="caution">
    <text evidence="4">The sequence shown here is derived from an EMBL/GenBank/DDBJ whole genome shotgun (WGS) entry which is preliminary data.</text>
</comment>
<evidence type="ECO:0000256" key="3">
    <source>
        <dbReference type="ARBA" id="ARBA00023004"/>
    </source>
</evidence>
<gene>
    <name evidence="4" type="ORF">BKE38_00060</name>
</gene>
<dbReference type="PANTHER" id="PTHR24305">
    <property type="entry name" value="CYTOCHROME P450"/>
    <property type="match status" value="1"/>
</dbReference>
<dbReference type="GO" id="GO:0004497">
    <property type="term" value="F:monooxygenase activity"/>
    <property type="evidence" value="ECO:0007669"/>
    <property type="project" value="InterPro"/>
</dbReference>
<dbReference type="EMBL" id="MLCO01000001">
    <property type="protein sequence ID" value="ONG59109.1"/>
    <property type="molecule type" value="Genomic_DNA"/>
</dbReference>
<dbReference type="InterPro" id="IPR001128">
    <property type="entry name" value="Cyt_P450"/>
</dbReference>
<keyword evidence="5" id="KW-1185">Reference proteome</keyword>
<accession>A0A1V2H910</accession>
<proteinExistence type="inferred from homology"/>
<sequence length="241" mass="25929">MLRQAVARARAEGAARGDVLGRLVAARHEDGSAMSEAPLVDNLITTAIAGHETSVVPPCWALHWLHSGPDGLARLLDELAPLGPDPDPLAVAGLPYLDAVVREVLRLWPAVTDVNRVLAKPMQLGGWEIPAGLTVAASAAILHHDPELYPEPDRFRPERFLESRFAPWEYFPFGGGQRMGPGARFSLSELKLLLGMLLGVLLARCRVTALAPGDPRPKRVGFLVSPRAGVPLRSEGPRHAA</sequence>
<dbReference type="InterPro" id="IPR002403">
    <property type="entry name" value="Cyt_P450_E_grp-IV"/>
</dbReference>
<dbReference type="AlphaFoldDB" id="A0A1V2H910"/>
<evidence type="ECO:0000313" key="4">
    <source>
        <dbReference type="EMBL" id="ONG59109.1"/>
    </source>
</evidence>
<dbReference type="GO" id="GO:0016705">
    <property type="term" value="F:oxidoreductase activity, acting on paired donors, with incorporation or reduction of molecular oxygen"/>
    <property type="evidence" value="ECO:0007669"/>
    <property type="project" value="InterPro"/>
</dbReference>
<dbReference type="PRINTS" id="PR00465">
    <property type="entry name" value="EP450IV"/>
</dbReference>
<dbReference type="Gene3D" id="1.10.630.10">
    <property type="entry name" value="Cytochrome P450"/>
    <property type="match status" value="1"/>
</dbReference>
<dbReference type="InterPro" id="IPR050121">
    <property type="entry name" value="Cytochrome_P450_monoxygenase"/>
</dbReference>
<organism evidence="4 5">
    <name type="scientific">Teichococcus deserti</name>
    <dbReference type="NCBI Taxonomy" id="1817963"/>
    <lineage>
        <taxon>Bacteria</taxon>
        <taxon>Pseudomonadati</taxon>
        <taxon>Pseudomonadota</taxon>
        <taxon>Alphaproteobacteria</taxon>
        <taxon>Acetobacterales</taxon>
        <taxon>Roseomonadaceae</taxon>
        <taxon>Roseomonas</taxon>
    </lineage>
</organism>
<evidence type="ECO:0000256" key="1">
    <source>
        <dbReference type="ARBA" id="ARBA00010617"/>
    </source>
</evidence>
<dbReference type="SUPFAM" id="SSF48264">
    <property type="entry name" value="Cytochrome P450"/>
    <property type="match status" value="1"/>
</dbReference>
<dbReference type="GO" id="GO:0020037">
    <property type="term" value="F:heme binding"/>
    <property type="evidence" value="ECO:0007669"/>
    <property type="project" value="InterPro"/>
</dbReference>
<dbReference type="Proteomes" id="UP000188879">
    <property type="component" value="Unassembled WGS sequence"/>
</dbReference>
<keyword evidence="3" id="KW-0408">Iron</keyword>
<comment type="similarity">
    <text evidence="1">Belongs to the cytochrome P450 family.</text>
</comment>
<evidence type="ECO:0000313" key="5">
    <source>
        <dbReference type="Proteomes" id="UP000188879"/>
    </source>
</evidence>
<dbReference type="PRINTS" id="PR00385">
    <property type="entry name" value="P450"/>
</dbReference>
<dbReference type="OrthoDB" id="9801155at2"/>
<evidence type="ECO:0000256" key="2">
    <source>
        <dbReference type="ARBA" id="ARBA00022723"/>
    </source>
</evidence>
<reference evidence="4 5" key="1">
    <citation type="submission" date="2016-10" db="EMBL/GenBank/DDBJ databases">
        <title>Draft Genome sequence of Roseomonas sp. strain M3.</title>
        <authorList>
            <person name="Subhash Y."/>
            <person name="Lee S."/>
        </authorList>
    </citation>
    <scope>NUCLEOTIDE SEQUENCE [LARGE SCALE GENOMIC DNA]</scope>
    <source>
        <strain evidence="4 5">M3</strain>
    </source>
</reference>
<dbReference type="RefSeq" id="WP_076955337.1">
    <property type="nucleotide sequence ID" value="NZ_MLCO01000001.1"/>
</dbReference>
<dbReference type="InterPro" id="IPR036396">
    <property type="entry name" value="Cyt_P450_sf"/>
</dbReference>